<evidence type="ECO:0000256" key="1">
    <source>
        <dbReference type="SAM" id="SignalP"/>
    </source>
</evidence>
<dbReference type="Pfam" id="PF12708">
    <property type="entry name" value="Pect-lyase_RHGA_epim"/>
    <property type="match status" value="1"/>
</dbReference>
<dbReference type="InterPro" id="IPR011050">
    <property type="entry name" value="Pectin_lyase_fold/virulence"/>
</dbReference>
<gene>
    <name evidence="3" type="ORF">ACFSOX_16025</name>
</gene>
<dbReference type="EMBL" id="JBHUIW010000019">
    <property type="protein sequence ID" value="MFD2183664.1"/>
    <property type="molecule type" value="Genomic_DNA"/>
</dbReference>
<evidence type="ECO:0000313" key="4">
    <source>
        <dbReference type="Proteomes" id="UP001597314"/>
    </source>
</evidence>
<evidence type="ECO:0000313" key="3">
    <source>
        <dbReference type="EMBL" id="MFD2183664.1"/>
    </source>
</evidence>
<name>A0ABW5AP79_9BRAD</name>
<dbReference type="Proteomes" id="UP001597314">
    <property type="component" value="Unassembled WGS sequence"/>
</dbReference>
<dbReference type="InterPro" id="IPR006626">
    <property type="entry name" value="PbH1"/>
</dbReference>
<proteinExistence type="predicted"/>
<organism evidence="3 4">
    <name type="scientific">Rhodoplanes azumiensis</name>
    <dbReference type="NCBI Taxonomy" id="1897628"/>
    <lineage>
        <taxon>Bacteria</taxon>
        <taxon>Pseudomonadati</taxon>
        <taxon>Pseudomonadota</taxon>
        <taxon>Alphaproteobacteria</taxon>
        <taxon>Hyphomicrobiales</taxon>
        <taxon>Nitrobacteraceae</taxon>
        <taxon>Rhodoplanes</taxon>
    </lineage>
</organism>
<dbReference type="InterPro" id="IPR024535">
    <property type="entry name" value="RHGA/B-epi-like_pectate_lyase"/>
</dbReference>
<evidence type="ECO:0000259" key="2">
    <source>
        <dbReference type="Pfam" id="PF12708"/>
    </source>
</evidence>
<reference evidence="4" key="1">
    <citation type="journal article" date="2019" name="Int. J. Syst. Evol. Microbiol.">
        <title>The Global Catalogue of Microorganisms (GCM) 10K type strain sequencing project: providing services to taxonomists for standard genome sequencing and annotation.</title>
        <authorList>
            <consortium name="The Broad Institute Genomics Platform"/>
            <consortium name="The Broad Institute Genome Sequencing Center for Infectious Disease"/>
            <person name="Wu L."/>
            <person name="Ma J."/>
        </authorList>
    </citation>
    <scope>NUCLEOTIDE SEQUENCE [LARGE SCALE GENOMIC DNA]</scope>
    <source>
        <strain evidence="4">CGMCC 1.6774</strain>
    </source>
</reference>
<dbReference type="SUPFAM" id="SSF51126">
    <property type="entry name" value="Pectin lyase-like"/>
    <property type="match status" value="1"/>
</dbReference>
<keyword evidence="1" id="KW-0732">Signal</keyword>
<feature type="domain" description="Rhamnogalacturonase A/B/Epimerase-like pectate lyase" evidence="2">
    <location>
        <begin position="233"/>
        <end position="292"/>
    </location>
</feature>
<keyword evidence="3" id="KW-0378">Hydrolase</keyword>
<dbReference type="RefSeq" id="WP_378478816.1">
    <property type="nucleotide sequence ID" value="NZ_JBHUIW010000019.1"/>
</dbReference>
<feature type="signal peptide" evidence="1">
    <location>
        <begin position="1"/>
        <end position="39"/>
    </location>
</feature>
<dbReference type="SMART" id="SM00710">
    <property type="entry name" value="PbH1"/>
    <property type="match status" value="6"/>
</dbReference>
<protein>
    <submittedName>
        <fullName evidence="3">Glycosyl hydrolase family 28-related protein</fullName>
    </submittedName>
</protein>
<dbReference type="GO" id="GO:0016787">
    <property type="term" value="F:hydrolase activity"/>
    <property type="evidence" value="ECO:0007669"/>
    <property type="project" value="UniProtKB-KW"/>
</dbReference>
<feature type="chain" id="PRO_5045929862" evidence="1">
    <location>
        <begin position="40"/>
        <end position="755"/>
    </location>
</feature>
<sequence length="755" mass="80054">MPKTGRTTRLTAERNVVTRRRWTTIAVLLAATVRSAAAAADPVVFWHNDPVGPDDAVLVSGADLDVVTAARIARIDDAGHVGNATALELLQRTPGSFKFVVPAAFAAGLYRVTLTHAGGEVTIRLNAPVVYWLQAEGGDTVAPGGWLRVFGRDIVRRSERARLRLVPEAAGPPVELAPAQGDLWSARFVVPDAIRAGAYKVEIFNGEGAARDVVEAGRVTVRPRAEAGGRTYDVRAYGAVGDASRDSTRAIASALETAGRDGGGTVYLPRGRYLVSDRLEIPPGVTLAGERTDLVSLVWPDLATPPDALIKGFTRFGLRDLTVYASNHRHVVSGGFTGGDAAEPDSADIEIRRVRIRASAFFGHLRPDEAAARTARLAASFPGQLAPDTLRLSGRRIVVADCDILGTGRSLHLLGARDAVVTGNTLAAGRYGSYEIVGADRLIFEDNRVIGGDLQASGGSFNANAPTVTTSRNIFVSGNTFKGFYGHDREAVTSDAPGGYYLGAASTLAPDTLSLDGEPSDPALRNLPNPERLGVGAVVMVVEGRGTGASGRVARFERSGTPARLRVRLERPLPVALDATSVVTIVKAQSNYLVVGNSFEDTGPAVQSYGTGLDHVVAENRAVRTAGYLVTGLYYHHMQPGWRVQVLDNRILEGNVYRAIHERSDLAFEAAIAVQGLQPSNAPGRPPLVQGVIVRGNRLDEDAHIAVRGYVAASPGVRDVIVEGNTIGASRDGLVVDVGVAGALVRRNTVRRIPR</sequence>
<accession>A0ABW5AP79</accession>
<keyword evidence="4" id="KW-1185">Reference proteome</keyword>
<comment type="caution">
    <text evidence="3">The sequence shown here is derived from an EMBL/GenBank/DDBJ whole genome shotgun (WGS) entry which is preliminary data.</text>
</comment>
<dbReference type="Gene3D" id="2.160.20.10">
    <property type="entry name" value="Single-stranded right-handed beta-helix, Pectin lyase-like"/>
    <property type="match status" value="1"/>
</dbReference>
<dbReference type="InterPro" id="IPR012334">
    <property type="entry name" value="Pectin_lyas_fold"/>
</dbReference>